<evidence type="ECO:0000313" key="1">
    <source>
        <dbReference type="EMBL" id="AAO25737.1"/>
    </source>
</evidence>
<dbReference type="GO" id="GO:0003964">
    <property type="term" value="F:RNA-directed DNA polymerase activity"/>
    <property type="evidence" value="ECO:0007669"/>
    <property type="project" value="UniProtKB-KW"/>
</dbReference>
<proteinExistence type="evidence at transcript level"/>
<sequence length="89" mass="10635">FALTLANIYMWHWEKHTILSKLPSHELYGRYIDDVFFTWNGSEQDVRKILNQANKFHKNIKLEYQISKNLPFLDIFLQNQTGILTSSVY</sequence>
<dbReference type="PANTHER" id="PTHR21301">
    <property type="entry name" value="REVERSE TRANSCRIPTASE"/>
    <property type="match status" value="1"/>
</dbReference>
<accession>Q86QJ2</accession>
<keyword evidence="1" id="KW-0808">Transferase</keyword>
<keyword evidence="1" id="KW-0548">Nucleotidyltransferase</keyword>
<name>Q86QJ2_ADIVA</name>
<organism evidence="1">
    <name type="scientific">Adineta vaga</name>
    <name type="common">Rotifer</name>
    <name type="synonym">Callidina vaga</name>
    <dbReference type="NCBI Taxonomy" id="104782"/>
    <lineage>
        <taxon>Eukaryota</taxon>
        <taxon>Metazoa</taxon>
        <taxon>Spiralia</taxon>
        <taxon>Gnathifera</taxon>
        <taxon>Rotifera</taxon>
        <taxon>Eurotatoria</taxon>
        <taxon>Bdelloidea</taxon>
        <taxon>Adinetida</taxon>
        <taxon>Adinetidae</taxon>
        <taxon>Adineta</taxon>
    </lineage>
</organism>
<keyword evidence="1" id="KW-0695">RNA-directed DNA polymerase</keyword>
<dbReference type="AlphaFoldDB" id="Q86QJ2"/>
<feature type="non-terminal residue" evidence="1">
    <location>
        <position position="89"/>
    </location>
</feature>
<reference evidence="1" key="1">
    <citation type="journal article" date="2003" name="Nat. Genet.">
        <title>Retroelements containing introns in diverse invertebrate taxa.</title>
        <authorList>
            <person name="Arkhipova I.R."/>
            <person name="Pyatkov K.I."/>
            <person name="Meselson M."/>
            <person name="Evgen'ev M.B."/>
        </authorList>
    </citation>
    <scope>NUCLEOTIDE SEQUENCE</scope>
</reference>
<protein>
    <submittedName>
        <fullName evidence="1">Reverse transcriptase</fullName>
    </submittedName>
</protein>
<dbReference type="EMBL" id="AY179363">
    <property type="protein sequence ID" value="AAO25737.1"/>
    <property type="molecule type" value="mRNA"/>
</dbReference>
<feature type="non-terminal residue" evidence="1">
    <location>
        <position position="1"/>
    </location>
</feature>
<dbReference type="PANTHER" id="PTHR21301:SF10">
    <property type="entry name" value="REVERSE TRANSCRIPTASE DOMAIN-CONTAINING PROTEIN"/>
    <property type="match status" value="1"/>
</dbReference>